<dbReference type="InterPro" id="IPR027417">
    <property type="entry name" value="P-loop_NTPase"/>
</dbReference>
<evidence type="ECO:0000313" key="5">
    <source>
        <dbReference type="Proteomes" id="UP000076276"/>
    </source>
</evidence>
<dbReference type="AlphaFoldDB" id="A0A151XY00"/>
<gene>
    <name evidence="4" type="ORF">AZH43_04180</name>
</gene>
<evidence type="ECO:0000259" key="3">
    <source>
        <dbReference type="Pfam" id="PF20030"/>
    </source>
</evidence>
<protein>
    <recommendedName>
        <fullName evidence="6">ATPase</fullName>
    </recommendedName>
</protein>
<dbReference type="InterPro" id="IPR050513">
    <property type="entry name" value="RavA_ATPases"/>
</dbReference>
<dbReference type="RefSeq" id="WP_067672389.1">
    <property type="nucleotide sequence ID" value="NZ_CBCSIK010000001.1"/>
</dbReference>
<keyword evidence="5" id="KW-1185">Reference proteome</keyword>
<dbReference type="InterPro" id="IPR045427">
    <property type="entry name" value="MoxR"/>
</dbReference>
<sequence length="500" mass="57615">MKTRMHALISQVSEHMYEREQIIALSLLAGIAGMNTFLYGSPGTAKSLISRRIASAFEVSEYFEYLMNRFSTPEEIFGPVSIKALKDDQYLRKTEHYLPKADFAFLDEIWKASPAILNTLLTLVNEKTFKNGDLIQHVPLKVLMSASNEIPEPNQGLDALYDRFIMRLAVPPIQQVQNFHALLQAKPSAAKVEVSDDLRIKKQELTYWREQIHQVQLPAEILKIFDEIKQSLSDSFEEHAIYVSDRRWQRAAYLLKASAFINDRAEVNLLDVFILKHCLWSQIDDIAFVAQTIEQAILAIGLDSDLDLAGSTAQKEDLEQRILNHFYYTDEVYESYLIRDREYVRAVANLDHHYQDKTLYLELDKMDSKKDFFAVDASGEEIRGIVCNFNGGRQCTLKGGYYGLEEVVSPYVKYSKGSARTQLSAQIKYDLLQEVRGLQEKILQDYQTLKQRIEAASEHFDSDFTAADDAEKLRSQLDQTLQRYDLQRQDCLRLEQLCRN</sequence>
<dbReference type="CDD" id="cd00009">
    <property type="entry name" value="AAA"/>
    <property type="match status" value="1"/>
</dbReference>
<dbReference type="STRING" id="1806892.AZH43_04180"/>
<dbReference type="Proteomes" id="UP000076276">
    <property type="component" value="Unassembled WGS sequence"/>
</dbReference>
<dbReference type="PANTHER" id="PTHR32204:SF0">
    <property type="entry name" value="ATPASE RAVA"/>
    <property type="match status" value="1"/>
</dbReference>
<organism evidence="4 5">
    <name type="scientific">Acinetobacter pragensis</name>
    <dbReference type="NCBI Taxonomy" id="1806892"/>
    <lineage>
        <taxon>Bacteria</taxon>
        <taxon>Pseudomonadati</taxon>
        <taxon>Pseudomonadota</taxon>
        <taxon>Gammaproteobacteria</taxon>
        <taxon>Moraxellales</taxon>
        <taxon>Moraxellaceae</taxon>
        <taxon>Acinetobacter</taxon>
    </lineage>
</organism>
<keyword evidence="1" id="KW-0812">Transmembrane</keyword>
<evidence type="ECO:0000256" key="1">
    <source>
        <dbReference type="SAM" id="Phobius"/>
    </source>
</evidence>
<comment type="caution">
    <text evidence="4">The sequence shown here is derived from an EMBL/GenBank/DDBJ whole genome shotgun (WGS) entry which is preliminary data.</text>
</comment>
<keyword evidence="1" id="KW-0472">Membrane</keyword>
<proteinExistence type="predicted"/>
<name>A0A151XY00_9GAMM</name>
<dbReference type="InterPro" id="IPR041538">
    <property type="entry name" value="RavA-like_AAA_lid"/>
</dbReference>
<dbReference type="PANTHER" id="PTHR32204">
    <property type="entry name" value="ATPASE RAVA"/>
    <property type="match status" value="1"/>
</dbReference>
<evidence type="ECO:0000313" key="4">
    <source>
        <dbReference type="EMBL" id="KYQ70509.1"/>
    </source>
</evidence>
<dbReference type="OrthoDB" id="1814213at2"/>
<feature type="domain" description="ATPase RavA-like AAA lid" evidence="2">
    <location>
        <begin position="220"/>
        <end position="292"/>
    </location>
</feature>
<feature type="domain" description="MoxR" evidence="3">
    <location>
        <begin position="4"/>
        <end position="206"/>
    </location>
</feature>
<reference evidence="4 5" key="1">
    <citation type="submission" date="2016-03" db="EMBL/GenBank/DDBJ databases">
        <title>Acinetobacter genomospecies 28 strain ANC 4149.</title>
        <authorList>
            <person name="Radolfova-Krizova L."/>
            <person name="Nemec A."/>
        </authorList>
    </citation>
    <scope>NUCLEOTIDE SEQUENCE [LARGE SCALE GENOMIC DNA]</scope>
    <source>
        <strain evidence="4 5">ANC 4149</strain>
    </source>
</reference>
<dbReference type="Gene3D" id="3.40.50.300">
    <property type="entry name" value="P-loop containing nucleotide triphosphate hydrolases"/>
    <property type="match status" value="1"/>
</dbReference>
<dbReference type="Pfam" id="PF20030">
    <property type="entry name" value="bpMoxR"/>
    <property type="match status" value="1"/>
</dbReference>
<dbReference type="Pfam" id="PF17868">
    <property type="entry name" value="AAA_lid_8"/>
    <property type="match status" value="1"/>
</dbReference>
<dbReference type="EMBL" id="LUAW01000067">
    <property type="protein sequence ID" value="KYQ70509.1"/>
    <property type="molecule type" value="Genomic_DNA"/>
</dbReference>
<dbReference type="SUPFAM" id="SSF52540">
    <property type="entry name" value="P-loop containing nucleoside triphosphate hydrolases"/>
    <property type="match status" value="1"/>
</dbReference>
<evidence type="ECO:0000259" key="2">
    <source>
        <dbReference type="Pfam" id="PF17868"/>
    </source>
</evidence>
<accession>A0A151XY00</accession>
<feature type="transmembrane region" description="Helical" evidence="1">
    <location>
        <begin position="21"/>
        <end position="40"/>
    </location>
</feature>
<keyword evidence="1" id="KW-1133">Transmembrane helix</keyword>
<evidence type="ECO:0008006" key="6">
    <source>
        <dbReference type="Google" id="ProtNLM"/>
    </source>
</evidence>